<dbReference type="VEuPathDB" id="FungiDB:BON22_3307"/>
<dbReference type="EMBL" id="MPUK01000006">
    <property type="protein sequence ID" value="ONH66728.1"/>
    <property type="molecule type" value="Genomic_DNA"/>
</dbReference>
<keyword evidence="2" id="KW-1185">Reference proteome</keyword>
<evidence type="ECO:0000313" key="2">
    <source>
        <dbReference type="Proteomes" id="UP000189513"/>
    </source>
</evidence>
<sequence>MFDILAAIALIKRKNACGAPSLRFYLHGLAHPEYKPLEIQERFPHTDANESALLDQINTLTQDERDQWTIRLCLAGVSPSRLELLFGDASTLICKVLRGYIEINELDKRTVHAYNERDAAKKFEESYKDLATQWKAFIHQIMFASHQSTITFLIVFIGNYRSFIHAQLITLLSTMRIPEFPGCGAAKKKEYSNFPGSSRPFGSIHGKAPMEKVTDPASPGFLFFSSTLPLELLTSYYTCYYRLQTLLTHRKSIPDLSSQYN</sequence>
<dbReference type="AlphaFoldDB" id="A0A1V2L492"/>
<reference evidence="2" key="1">
    <citation type="journal article" date="2017" name="Genome Announc.">
        <title>Genome sequences of Cyberlindnera fabianii 65, Pichia kudriavzevii 129, and Saccharomyces cerevisiae 131 isolated from fermented masau fruits in Zimbabwe.</title>
        <authorList>
            <person name="van Rijswijck I.M.H."/>
            <person name="Derks M.F.L."/>
            <person name="Abee T."/>
            <person name="de Ridder D."/>
            <person name="Smid E.J."/>
        </authorList>
    </citation>
    <scope>NUCLEOTIDE SEQUENCE [LARGE SCALE GENOMIC DNA]</scope>
    <source>
        <strain evidence="2">65</strain>
    </source>
</reference>
<accession>A0A1V2L492</accession>
<proteinExistence type="predicted"/>
<gene>
    <name evidence="1" type="ORF">BON22_3307</name>
</gene>
<organism evidence="1 2">
    <name type="scientific">Cyberlindnera fabianii</name>
    <name type="common">Yeast</name>
    <name type="synonym">Hansenula fabianii</name>
    <dbReference type="NCBI Taxonomy" id="36022"/>
    <lineage>
        <taxon>Eukaryota</taxon>
        <taxon>Fungi</taxon>
        <taxon>Dikarya</taxon>
        <taxon>Ascomycota</taxon>
        <taxon>Saccharomycotina</taxon>
        <taxon>Saccharomycetes</taxon>
        <taxon>Phaffomycetales</taxon>
        <taxon>Phaffomycetaceae</taxon>
        <taxon>Cyberlindnera</taxon>
    </lineage>
</organism>
<protein>
    <submittedName>
        <fullName evidence="1">Uncharacterized protein</fullName>
    </submittedName>
</protein>
<name>A0A1V2L492_CYBFA</name>
<comment type="caution">
    <text evidence="1">The sequence shown here is derived from an EMBL/GenBank/DDBJ whole genome shotgun (WGS) entry which is preliminary data.</text>
</comment>
<dbReference type="Proteomes" id="UP000189513">
    <property type="component" value="Unassembled WGS sequence"/>
</dbReference>
<evidence type="ECO:0000313" key="1">
    <source>
        <dbReference type="EMBL" id="ONH66728.1"/>
    </source>
</evidence>